<feature type="transmembrane region" description="Helical" evidence="1">
    <location>
        <begin position="37"/>
        <end position="63"/>
    </location>
</feature>
<keyword evidence="1" id="KW-0472">Membrane</keyword>
<comment type="caution">
    <text evidence="3">The sequence shown here is derived from an EMBL/GenBank/DDBJ whole genome shotgun (WGS) entry which is preliminary data.</text>
</comment>
<feature type="signal peptide" evidence="2">
    <location>
        <begin position="1"/>
        <end position="21"/>
    </location>
</feature>
<dbReference type="AlphaFoldDB" id="A0AAD5MRQ0"/>
<evidence type="ECO:0000313" key="3">
    <source>
        <dbReference type="EMBL" id="KAJ1353617.1"/>
    </source>
</evidence>
<accession>A0AAD5MRQ0</accession>
<protein>
    <submittedName>
        <fullName evidence="3">Uncharacterized protein</fullName>
    </submittedName>
</protein>
<evidence type="ECO:0000256" key="2">
    <source>
        <dbReference type="SAM" id="SignalP"/>
    </source>
</evidence>
<keyword evidence="2" id="KW-0732">Signal</keyword>
<evidence type="ECO:0000256" key="1">
    <source>
        <dbReference type="SAM" id="Phobius"/>
    </source>
</evidence>
<keyword evidence="1" id="KW-1133">Transmembrane helix</keyword>
<sequence>MKSRALVIFLIFIILFAFASAALLNALRFEHCESTLSFILLYVPLFFVNNVFVTLSAFVYWIVAEKKQTTVNRRIATSWINDNTTCHRPAFRKEVAHSFYDNVLPWEYVKTSKAQYV</sequence>
<dbReference type="Proteomes" id="UP001196413">
    <property type="component" value="Unassembled WGS sequence"/>
</dbReference>
<gene>
    <name evidence="3" type="ORF">KIN20_010278</name>
</gene>
<reference evidence="3" key="1">
    <citation type="submission" date="2021-06" db="EMBL/GenBank/DDBJ databases">
        <title>Parelaphostrongylus tenuis whole genome reference sequence.</title>
        <authorList>
            <person name="Garwood T.J."/>
            <person name="Larsen P.A."/>
            <person name="Fountain-Jones N.M."/>
            <person name="Garbe J.R."/>
            <person name="Macchietto M.G."/>
            <person name="Kania S.A."/>
            <person name="Gerhold R.W."/>
            <person name="Richards J.E."/>
            <person name="Wolf T.M."/>
        </authorList>
    </citation>
    <scope>NUCLEOTIDE SEQUENCE</scope>
    <source>
        <strain evidence="3">MNPRO001-30</strain>
        <tissue evidence="3">Meninges</tissue>
    </source>
</reference>
<feature type="chain" id="PRO_5042085232" evidence="2">
    <location>
        <begin position="22"/>
        <end position="117"/>
    </location>
</feature>
<dbReference type="EMBL" id="JAHQIW010001782">
    <property type="protein sequence ID" value="KAJ1353617.1"/>
    <property type="molecule type" value="Genomic_DNA"/>
</dbReference>
<organism evidence="3 4">
    <name type="scientific">Parelaphostrongylus tenuis</name>
    <name type="common">Meningeal worm</name>
    <dbReference type="NCBI Taxonomy" id="148309"/>
    <lineage>
        <taxon>Eukaryota</taxon>
        <taxon>Metazoa</taxon>
        <taxon>Ecdysozoa</taxon>
        <taxon>Nematoda</taxon>
        <taxon>Chromadorea</taxon>
        <taxon>Rhabditida</taxon>
        <taxon>Rhabditina</taxon>
        <taxon>Rhabditomorpha</taxon>
        <taxon>Strongyloidea</taxon>
        <taxon>Metastrongylidae</taxon>
        <taxon>Parelaphostrongylus</taxon>
    </lineage>
</organism>
<proteinExistence type="predicted"/>
<keyword evidence="1" id="KW-0812">Transmembrane</keyword>
<evidence type="ECO:0000313" key="4">
    <source>
        <dbReference type="Proteomes" id="UP001196413"/>
    </source>
</evidence>
<name>A0AAD5MRQ0_PARTN</name>
<keyword evidence="4" id="KW-1185">Reference proteome</keyword>